<dbReference type="EMBL" id="DAKRPA010000041">
    <property type="protein sequence ID" value="DBA01789.1"/>
    <property type="molecule type" value="Genomic_DNA"/>
</dbReference>
<dbReference type="PANTHER" id="PTHR11439:SF483">
    <property type="entry name" value="PEPTIDE SYNTHASE GLIP-LIKE, PUTATIVE (AFU_ORTHOLOGUE AFUA_3G12920)-RELATED"/>
    <property type="match status" value="1"/>
</dbReference>
<comment type="caution">
    <text evidence="1">The sequence shown here is derived from an EMBL/GenBank/DDBJ whole genome shotgun (WGS) entry which is preliminary data.</text>
</comment>
<dbReference type="Proteomes" id="UP001146120">
    <property type="component" value="Unassembled WGS sequence"/>
</dbReference>
<dbReference type="PANTHER" id="PTHR11439">
    <property type="entry name" value="GAG-POL-RELATED RETROTRANSPOSON"/>
    <property type="match status" value="1"/>
</dbReference>
<sequence>MIMNALERFNLSHVKVAPTPMDSNTKYDSEDSAIITDPRIMREALGALLWIANSTRLDISFAVHFASRHREKPRQCHWELVKRIF</sequence>
<name>A0AAV2Z8D3_9STRA</name>
<keyword evidence="2" id="KW-1185">Reference proteome</keyword>
<reference evidence="1" key="2">
    <citation type="journal article" date="2023" name="Microbiol Resour">
        <title>Decontamination and Annotation of the Draft Genome Sequence of the Oomycete Lagenidium giganteum ARSEF 373.</title>
        <authorList>
            <person name="Morgan W.R."/>
            <person name="Tartar A."/>
        </authorList>
    </citation>
    <scope>NUCLEOTIDE SEQUENCE</scope>
    <source>
        <strain evidence="1">ARSEF 373</strain>
    </source>
</reference>
<evidence type="ECO:0000313" key="2">
    <source>
        <dbReference type="Proteomes" id="UP001146120"/>
    </source>
</evidence>
<organism evidence="1 2">
    <name type="scientific">Lagenidium giganteum</name>
    <dbReference type="NCBI Taxonomy" id="4803"/>
    <lineage>
        <taxon>Eukaryota</taxon>
        <taxon>Sar</taxon>
        <taxon>Stramenopiles</taxon>
        <taxon>Oomycota</taxon>
        <taxon>Peronosporomycetes</taxon>
        <taxon>Pythiales</taxon>
        <taxon>Pythiaceae</taxon>
    </lineage>
</organism>
<reference evidence="1" key="1">
    <citation type="submission" date="2022-11" db="EMBL/GenBank/DDBJ databases">
        <authorList>
            <person name="Morgan W.R."/>
            <person name="Tartar A."/>
        </authorList>
    </citation>
    <scope>NUCLEOTIDE SEQUENCE</scope>
    <source>
        <strain evidence="1">ARSEF 373</strain>
    </source>
</reference>
<accession>A0AAV2Z8D3</accession>
<dbReference type="AlphaFoldDB" id="A0AAV2Z8D3"/>
<proteinExistence type="predicted"/>
<protein>
    <submittedName>
        <fullName evidence="1">Uncharacterized protein</fullName>
    </submittedName>
</protein>
<evidence type="ECO:0000313" key="1">
    <source>
        <dbReference type="EMBL" id="DBA01789.1"/>
    </source>
</evidence>
<gene>
    <name evidence="1" type="ORF">N0F65_002905</name>
</gene>